<dbReference type="CDD" id="cd00118">
    <property type="entry name" value="LysM"/>
    <property type="match status" value="1"/>
</dbReference>
<dbReference type="InterPro" id="IPR018392">
    <property type="entry name" value="LysM"/>
</dbReference>
<name>A0A6L6QEA4_9BURK</name>
<feature type="region of interest" description="Disordered" evidence="1">
    <location>
        <begin position="154"/>
        <end position="190"/>
    </location>
</feature>
<evidence type="ECO:0000313" key="4">
    <source>
        <dbReference type="Proteomes" id="UP000472320"/>
    </source>
</evidence>
<dbReference type="Gene3D" id="3.10.350.10">
    <property type="entry name" value="LysM domain"/>
    <property type="match status" value="1"/>
</dbReference>
<dbReference type="Proteomes" id="UP000472320">
    <property type="component" value="Unassembled WGS sequence"/>
</dbReference>
<dbReference type="AlphaFoldDB" id="A0A6L6QEA4"/>
<proteinExistence type="predicted"/>
<dbReference type="PROSITE" id="PS51782">
    <property type="entry name" value="LYSM"/>
    <property type="match status" value="1"/>
</dbReference>
<dbReference type="SMART" id="SM00257">
    <property type="entry name" value="LysM"/>
    <property type="match status" value="1"/>
</dbReference>
<dbReference type="PANTHER" id="PTHR33734:SF22">
    <property type="entry name" value="MEMBRANE-BOUND LYTIC MUREIN TRANSGLYCOSYLASE D"/>
    <property type="match status" value="1"/>
</dbReference>
<feature type="compositionally biased region" description="Basic and acidic residues" evidence="1">
    <location>
        <begin position="258"/>
        <end position="267"/>
    </location>
</feature>
<protein>
    <submittedName>
        <fullName evidence="3">LysM peptidoglycan-binding domain-containing protein</fullName>
    </submittedName>
</protein>
<dbReference type="RefSeq" id="WP_155453470.1">
    <property type="nucleotide sequence ID" value="NZ_WNKX01000005.1"/>
</dbReference>
<feature type="domain" description="LysM" evidence="2">
    <location>
        <begin position="3"/>
        <end position="47"/>
    </location>
</feature>
<gene>
    <name evidence="3" type="ORF">GM658_07865</name>
</gene>
<evidence type="ECO:0000313" key="3">
    <source>
        <dbReference type="EMBL" id="MTW10519.1"/>
    </source>
</evidence>
<evidence type="ECO:0000259" key="2">
    <source>
        <dbReference type="PROSITE" id="PS51782"/>
    </source>
</evidence>
<comment type="caution">
    <text evidence="3">The sequence shown here is derived from an EMBL/GenBank/DDBJ whole genome shotgun (WGS) entry which is preliminary data.</text>
</comment>
<dbReference type="EMBL" id="WNKX01000005">
    <property type="protein sequence ID" value="MTW10519.1"/>
    <property type="molecule type" value="Genomic_DNA"/>
</dbReference>
<keyword evidence="4" id="KW-1185">Reference proteome</keyword>
<sequence>MNTTYVVKERDTLTKIAGMHGVTVPELVAANGIKNPQFIRKDQVLVIPPKRHAALSPSPRALEATEKPTKNLYVQAKCAAGRPIPNLKLAIEVGCERTEHITDASGQIPALAVDNANQNVKIFAEKSSGGWKKISDLTVSHESTSVTLQSPKVSVDSKTAVHDGPAQTSKLDKPIPTAPGTTEERRSANGNPVQSVALECPNKENLKLLANFKYRDIILTASKRSNICPQAIAAIMNAEAATIIVVEQIPVINKKSKKQEVGKDGKPKFKTKKTSTGEWDPNSASPNSSARGMTQFLDGSWIDQATIKGTFLNEYATSQGWITETTISVKQGKKSIDKKVAAFKLANGGFVTPRKGYSLAQTLNSDTYLNGRATAKDANLQKLLDLRFKADFAIHTAVDYGTQNLKGLEERGIHTSSLPDSEKAKMIYLTHHLGLGDAVEFIRRSMSPKKAQHLYEQQVGVKAAEEEADEFGGDYVAAHRAWLQGFIDNKIKITEKMCDASAMAAPRTLIAITDSIA</sequence>
<dbReference type="SUPFAM" id="SSF54106">
    <property type="entry name" value="LysM domain"/>
    <property type="match status" value="1"/>
</dbReference>
<dbReference type="Gene3D" id="1.10.530.10">
    <property type="match status" value="1"/>
</dbReference>
<dbReference type="OrthoDB" id="1523598at2"/>
<accession>A0A6L6QEA4</accession>
<evidence type="ECO:0000256" key="1">
    <source>
        <dbReference type="SAM" id="MobiDB-lite"/>
    </source>
</evidence>
<reference evidence="3 4" key="1">
    <citation type="submission" date="2019-11" db="EMBL/GenBank/DDBJ databases">
        <title>Type strains purchased from KCTC, JCM and DSMZ.</title>
        <authorList>
            <person name="Lu H."/>
        </authorList>
    </citation>
    <scope>NUCLEOTIDE SEQUENCE [LARGE SCALE GENOMIC DNA]</scope>
    <source>
        <strain evidence="3 4">JCM 31587</strain>
    </source>
</reference>
<feature type="region of interest" description="Disordered" evidence="1">
    <location>
        <begin position="256"/>
        <end position="290"/>
    </location>
</feature>
<dbReference type="PANTHER" id="PTHR33734">
    <property type="entry name" value="LYSM DOMAIN-CONTAINING GPI-ANCHORED PROTEIN 2"/>
    <property type="match status" value="1"/>
</dbReference>
<dbReference type="Pfam" id="PF01476">
    <property type="entry name" value="LysM"/>
    <property type="match status" value="1"/>
</dbReference>
<organism evidence="3 4">
    <name type="scientific">Massilia eburnea</name>
    <dbReference type="NCBI Taxonomy" id="1776165"/>
    <lineage>
        <taxon>Bacteria</taxon>
        <taxon>Pseudomonadati</taxon>
        <taxon>Pseudomonadota</taxon>
        <taxon>Betaproteobacteria</taxon>
        <taxon>Burkholderiales</taxon>
        <taxon>Oxalobacteraceae</taxon>
        <taxon>Telluria group</taxon>
        <taxon>Massilia</taxon>
    </lineage>
</organism>
<dbReference type="InterPro" id="IPR036779">
    <property type="entry name" value="LysM_dom_sf"/>
</dbReference>